<evidence type="ECO:0000256" key="1">
    <source>
        <dbReference type="ARBA" id="ARBA00004173"/>
    </source>
</evidence>
<dbReference type="EMBL" id="HBUF01357674">
    <property type="protein sequence ID" value="CAG6718623.1"/>
    <property type="molecule type" value="Transcribed_RNA"/>
</dbReference>
<dbReference type="EMBL" id="HBUF01659958">
    <property type="protein sequence ID" value="CAG6788455.1"/>
    <property type="molecule type" value="Transcribed_RNA"/>
</dbReference>
<dbReference type="EMBL" id="HBUF01357673">
    <property type="protein sequence ID" value="CAG6718622.1"/>
    <property type="molecule type" value="Transcribed_RNA"/>
</dbReference>
<protein>
    <submittedName>
        <fullName evidence="7">Hydroxysteroid dehydrogenase-like protein 1</fullName>
    </submittedName>
</protein>
<dbReference type="EMBL" id="HBUF01357676">
    <property type="protein sequence ID" value="CAG6718625.1"/>
    <property type="molecule type" value="Transcribed_RNA"/>
</dbReference>
<dbReference type="PROSITE" id="PS00061">
    <property type="entry name" value="ADH_SHORT"/>
    <property type="match status" value="1"/>
</dbReference>
<dbReference type="InterPro" id="IPR020904">
    <property type="entry name" value="Sc_DH/Rdtase_CS"/>
</dbReference>
<organism evidence="7">
    <name type="scientific">Cacopsylla melanoneura</name>
    <dbReference type="NCBI Taxonomy" id="428564"/>
    <lineage>
        <taxon>Eukaryota</taxon>
        <taxon>Metazoa</taxon>
        <taxon>Ecdysozoa</taxon>
        <taxon>Arthropoda</taxon>
        <taxon>Hexapoda</taxon>
        <taxon>Insecta</taxon>
        <taxon>Pterygota</taxon>
        <taxon>Neoptera</taxon>
        <taxon>Paraneoptera</taxon>
        <taxon>Hemiptera</taxon>
        <taxon>Sternorrhyncha</taxon>
        <taxon>Psylloidea</taxon>
        <taxon>Psyllidae</taxon>
        <taxon>Psyllinae</taxon>
        <taxon>Cacopsylla</taxon>
    </lineage>
</organism>
<evidence type="ECO:0000313" key="7">
    <source>
        <dbReference type="EMBL" id="CAG6626273.1"/>
    </source>
</evidence>
<dbReference type="InterPro" id="IPR036291">
    <property type="entry name" value="NAD(P)-bd_dom_sf"/>
</dbReference>
<proteinExistence type="inferred from homology"/>
<dbReference type="GO" id="GO:0005739">
    <property type="term" value="C:mitochondrion"/>
    <property type="evidence" value="ECO:0007669"/>
    <property type="project" value="UniProtKB-SubCell"/>
</dbReference>
<dbReference type="PIRSF" id="PIRSF000126">
    <property type="entry name" value="11-beta-HSD1"/>
    <property type="match status" value="1"/>
</dbReference>
<evidence type="ECO:0000256" key="2">
    <source>
        <dbReference type="ARBA" id="ARBA00022857"/>
    </source>
</evidence>
<dbReference type="EMBL" id="HBUF01659959">
    <property type="protein sequence ID" value="CAG6788456.1"/>
    <property type="molecule type" value="Transcribed_RNA"/>
</dbReference>
<keyword evidence="4" id="KW-0496">Mitochondrion</keyword>
<dbReference type="Pfam" id="PF00106">
    <property type="entry name" value="adh_short"/>
    <property type="match status" value="1"/>
</dbReference>
<sequence length="319" mass="35548">MLILVFATIGCIVVGVAIIHVLWKLIDGLRIHVIGQNVDLKEKFGSWAVVTGSTDGIGQAYAHELARRGINIILISRTLDKLIKTAKEVESAHGVKTKIIAADMSEGKAAMDKIKTELEGHTIGILVNNVGANYTYPMYLDEIPEKDLWNLINLNIATTTMLTKLVLPQMKERGKGAIVNVSSSSEGQPWPLFTVYAASKIYIKYFSEALRIEYQQHGITVQHISPAFVSTKMNDFSFRVRNKSFFVPDATQYARSAVSTLGVTDTSTGFWVHGIQAFFTNLCPLYFRVQIGCIMNKTFREDYLSRKGKEEADSCQKTE</sequence>
<dbReference type="SUPFAM" id="SSF51735">
    <property type="entry name" value="NAD(P)-binding Rossmann-fold domains"/>
    <property type="match status" value="1"/>
</dbReference>
<dbReference type="PRINTS" id="PR00080">
    <property type="entry name" value="SDRFAMILY"/>
</dbReference>
<dbReference type="AlphaFoldDB" id="A0A8D8Q6V0"/>
<keyword evidence="6" id="KW-1133">Transmembrane helix</keyword>
<evidence type="ECO:0000256" key="6">
    <source>
        <dbReference type="SAM" id="Phobius"/>
    </source>
</evidence>
<name>A0A8D8Q6V0_9HEMI</name>
<dbReference type="PRINTS" id="PR00081">
    <property type="entry name" value="GDHRDH"/>
</dbReference>
<dbReference type="PANTHER" id="PTHR44889">
    <property type="entry name" value="INACTIVE HYDROXYSTEROID DEHYDROGENASE-LIKE PROTEIN 1"/>
    <property type="match status" value="1"/>
</dbReference>
<dbReference type="CDD" id="cd05356">
    <property type="entry name" value="17beta-HSD1_like_SDR_c"/>
    <property type="match status" value="1"/>
</dbReference>
<dbReference type="EMBL" id="HBUF01062174">
    <property type="protein sequence ID" value="CAG6626272.1"/>
    <property type="molecule type" value="Transcribed_RNA"/>
</dbReference>
<dbReference type="EMBL" id="HBUF01659960">
    <property type="protein sequence ID" value="CAG6788457.1"/>
    <property type="molecule type" value="Transcribed_RNA"/>
</dbReference>
<keyword evidence="2" id="KW-0521">NADP</keyword>
<dbReference type="EMBL" id="HBUF01659961">
    <property type="protein sequence ID" value="CAG6788458.1"/>
    <property type="molecule type" value="Transcribed_RNA"/>
</dbReference>
<keyword evidence="6" id="KW-0812">Transmembrane</keyword>
<dbReference type="GO" id="GO:0016491">
    <property type="term" value="F:oxidoreductase activity"/>
    <property type="evidence" value="ECO:0007669"/>
    <property type="project" value="UniProtKB-KW"/>
</dbReference>
<dbReference type="InterPro" id="IPR052149">
    <property type="entry name" value="17-beta-HSD3-like"/>
</dbReference>
<dbReference type="EMBL" id="HBUF01062177">
    <property type="protein sequence ID" value="CAG6626275.1"/>
    <property type="molecule type" value="Transcribed_RNA"/>
</dbReference>
<keyword evidence="6" id="KW-0472">Membrane</keyword>
<keyword evidence="3" id="KW-0560">Oxidoreductase</keyword>
<reference evidence="7" key="1">
    <citation type="submission" date="2021-05" db="EMBL/GenBank/DDBJ databases">
        <authorList>
            <person name="Alioto T."/>
            <person name="Alioto T."/>
            <person name="Gomez Garrido J."/>
        </authorList>
    </citation>
    <scope>NUCLEOTIDE SEQUENCE</scope>
</reference>
<evidence type="ECO:0000256" key="3">
    <source>
        <dbReference type="ARBA" id="ARBA00023002"/>
    </source>
</evidence>
<dbReference type="InterPro" id="IPR002347">
    <property type="entry name" value="SDR_fam"/>
</dbReference>
<dbReference type="FunFam" id="3.40.50.720:FF:000137">
    <property type="entry name" value="Hydroxysteroid (17-beta) dehydrogenase 3"/>
    <property type="match status" value="1"/>
</dbReference>
<dbReference type="EMBL" id="HBUF01062175">
    <property type="protein sequence ID" value="CAG6626273.1"/>
    <property type="molecule type" value="Transcribed_RNA"/>
</dbReference>
<feature type="transmembrane region" description="Helical" evidence="6">
    <location>
        <begin position="6"/>
        <end position="26"/>
    </location>
</feature>
<dbReference type="Gene3D" id="3.40.50.720">
    <property type="entry name" value="NAD(P)-binding Rossmann-like Domain"/>
    <property type="match status" value="1"/>
</dbReference>
<accession>A0A8D8Q6V0</accession>
<dbReference type="EMBL" id="HBUF01357675">
    <property type="protein sequence ID" value="CAG6718624.1"/>
    <property type="molecule type" value="Transcribed_RNA"/>
</dbReference>
<evidence type="ECO:0000256" key="5">
    <source>
        <dbReference type="ARBA" id="ARBA00038261"/>
    </source>
</evidence>
<dbReference type="PANTHER" id="PTHR44889:SF1">
    <property type="entry name" value="INACTIVE HYDROXYSTEROID DEHYDROGENASE-LIKE PROTEIN 1"/>
    <property type="match status" value="1"/>
</dbReference>
<comment type="similarity">
    <text evidence="5">Belongs to the short-chain dehydrogenases/reductases (SDR) family. 17-beta-HSD 3 subfamily.</text>
</comment>
<evidence type="ECO:0000256" key="4">
    <source>
        <dbReference type="ARBA" id="ARBA00023128"/>
    </source>
</evidence>
<comment type="subcellular location">
    <subcellularLocation>
        <location evidence="1">Mitochondrion</location>
    </subcellularLocation>
</comment>